<dbReference type="GO" id="GO:0051301">
    <property type="term" value="P:cell division"/>
    <property type="evidence" value="ECO:0007669"/>
    <property type="project" value="UniProtKB-KW"/>
</dbReference>
<dbReference type="CDD" id="cd20543">
    <property type="entry name" value="CYCLIN_AtCycD-like_rpt1"/>
    <property type="match status" value="1"/>
</dbReference>
<evidence type="ECO:0000256" key="5">
    <source>
        <dbReference type="SAM" id="MobiDB-lite"/>
    </source>
</evidence>
<evidence type="ECO:0000313" key="8">
    <source>
        <dbReference type="Proteomes" id="UP000324705"/>
    </source>
</evidence>
<evidence type="ECO:0000259" key="6">
    <source>
        <dbReference type="SMART" id="SM01332"/>
    </source>
</evidence>
<dbReference type="InterPro" id="IPR036915">
    <property type="entry name" value="Cyclin-like_sf"/>
</dbReference>
<organism evidence="7 8">
    <name type="scientific">Triticum turgidum subsp. durum</name>
    <name type="common">Durum wheat</name>
    <name type="synonym">Triticum durum</name>
    <dbReference type="NCBI Taxonomy" id="4567"/>
    <lineage>
        <taxon>Eukaryota</taxon>
        <taxon>Viridiplantae</taxon>
        <taxon>Streptophyta</taxon>
        <taxon>Embryophyta</taxon>
        <taxon>Tracheophyta</taxon>
        <taxon>Spermatophyta</taxon>
        <taxon>Magnoliopsida</taxon>
        <taxon>Liliopsida</taxon>
        <taxon>Poales</taxon>
        <taxon>Poaceae</taxon>
        <taxon>BOP clade</taxon>
        <taxon>Pooideae</taxon>
        <taxon>Triticodae</taxon>
        <taxon>Triticeae</taxon>
        <taxon>Triticinae</taxon>
        <taxon>Triticum</taxon>
    </lineage>
</organism>
<dbReference type="Pfam" id="PF00134">
    <property type="entry name" value="Cyclin_N"/>
    <property type="match status" value="1"/>
</dbReference>
<sequence>MDRFLSLYQIPEGKAWMTQLLSVACLSLAAKMDETSVPQSIDLQVAVDARYVFEAKTIQRMELLVLSTLKWRMQAVTPFSHLDYFLHQLSGGNAPSRQAVRDATELILCISRGTSCLEFRPSEIAATVAAAVAGEEPAAHKPACCTHVDKERVLSCHEAMIQATGAAVPPPKTAGLMGSAYSPAMSAPRSPTGVLDLDAGYVSCTSDGASTATTMASSPPASSGFDSSPVSSKRRKISR</sequence>
<accession>A0A9R0TRB4</accession>
<evidence type="ECO:0000313" key="7">
    <source>
        <dbReference type="EMBL" id="VAI18508.1"/>
    </source>
</evidence>
<keyword evidence="4" id="KW-0131">Cell cycle</keyword>
<dbReference type="Gramene" id="TRITD5Av1G151630.3">
    <property type="protein sequence ID" value="TRITD5Av1G151630.3"/>
    <property type="gene ID" value="TRITD5Av1G151630"/>
</dbReference>
<reference evidence="7 8" key="1">
    <citation type="submission" date="2017-09" db="EMBL/GenBank/DDBJ databases">
        <authorList>
            <consortium name="International Durum Wheat Genome Sequencing Consortium (IDWGSC)"/>
            <person name="Milanesi L."/>
        </authorList>
    </citation>
    <scope>NUCLEOTIDE SEQUENCE [LARGE SCALE GENOMIC DNA]</scope>
    <source>
        <strain evidence="8">cv. Svevo</strain>
    </source>
</reference>
<feature type="domain" description="Cyclin C-terminal" evidence="6">
    <location>
        <begin position="76"/>
        <end position="185"/>
    </location>
</feature>
<evidence type="ECO:0000256" key="1">
    <source>
        <dbReference type="ARBA" id="ARBA00009065"/>
    </source>
</evidence>
<dbReference type="InterPro" id="IPR004367">
    <property type="entry name" value="Cyclin_C-dom"/>
</dbReference>
<feature type="region of interest" description="Disordered" evidence="5">
    <location>
        <begin position="208"/>
        <end position="239"/>
    </location>
</feature>
<dbReference type="PANTHER" id="PTHR10177">
    <property type="entry name" value="CYCLINS"/>
    <property type="match status" value="1"/>
</dbReference>
<keyword evidence="3" id="KW-0195">Cyclin</keyword>
<dbReference type="Proteomes" id="UP000324705">
    <property type="component" value="Chromosome 5A"/>
</dbReference>
<keyword evidence="2" id="KW-0132">Cell division</keyword>
<comment type="similarity">
    <text evidence="1">Belongs to the cyclin family. Cyclin D subfamily.</text>
</comment>
<dbReference type="SUPFAM" id="SSF47954">
    <property type="entry name" value="Cyclin-like"/>
    <property type="match status" value="2"/>
</dbReference>
<feature type="compositionally biased region" description="Low complexity" evidence="5">
    <location>
        <begin position="208"/>
        <end position="229"/>
    </location>
</feature>
<dbReference type="EMBL" id="LT934119">
    <property type="protein sequence ID" value="VAI18508.1"/>
    <property type="molecule type" value="Genomic_DNA"/>
</dbReference>
<dbReference type="PROSITE" id="PS51257">
    <property type="entry name" value="PROKAR_LIPOPROTEIN"/>
    <property type="match status" value="1"/>
</dbReference>
<name>A0A9R0TRB4_TRITD</name>
<keyword evidence="8" id="KW-1185">Reference proteome</keyword>
<dbReference type="InterPro" id="IPR039361">
    <property type="entry name" value="Cyclin"/>
</dbReference>
<dbReference type="SMART" id="SM01332">
    <property type="entry name" value="Cyclin_C"/>
    <property type="match status" value="1"/>
</dbReference>
<dbReference type="InterPro" id="IPR006671">
    <property type="entry name" value="Cyclin_N"/>
</dbReference>
<gene>
    <name evidence="7" type="ORF">TRITD_5Av1G151630</name>
</gene>
<evidence type="ECO:0000256" key="2">
    <source>
        <dbReference type="ARBA" id="ARBA00022618"/>
    </source>
</evidence>
<dbReference type="FunFam" id="1.10.472.10:FF:000040">
    <property type="entry name" value="D6-type cyclin"/>
    <property type="match status" value="1"/>
</dbReference>
<dbReference type="AlphaFoldDB" id="A0A9R0TRB4"/>
<protein>
    <recommendedName>
        <fullName evidence="6">Cyclin C-terminal domain-containing protein</fullName>
    </recommendedName>
</protein>
<proteinExistence type="inferred from homology"/>
<evidence type="ECO:0000256" key="4">
    <source>
        <dbReference type="ARBA" id="ARBA00023306"/>
    </source>
</evidence>
<dbReference type="Gene3D" id="1.10.472.10">
    <property type="entry name" value="Cyclin-like"/>
    <property type="match status" value="2"/>
</dbReference>
<evidence type="ECO:0000256" key="3">
    <source>
        <dbReference type="ARBA" id="ARBA00023127"/>
    </source>
</evidence>